<dbReference type="InterPro" id="IPR019734">
    <property type="entry name" value="TPR_rpt"/>
</dbReference>
<dbReference type="Pfam" id="PF00515">
    <property type="entry name" value="TPR_1"/>
    <property type="match status" value="1"/>
</dbReference>
<dbReference type="EMBL" id="BARS01019506">
    <property type="protein sequence ID" value="GAF91689.1"/>
    <property type="molecule type" value="Genomic_DNA"/>
</dbReference>
<dbReference type="SUPFAM" id="SSF48452">
    <property type="entry name" value="TPR-like"/>
    <property type="match status" value="1"/>
</dbReference>
<gene>
    <name evidence="1" type="ORF">S01H1_31607</name>
</gene>
<dbReference type="SMART" id="SM00028">
    <property type="entry name" value="TPR"/>
    <property type="match status" value="2"/>
</dbReference>
<organism evidence="1">
    <name type="scientific">marine sediment metagenome</name>
    <dbReference type="NCBI Taxonomy" id="412755"/>
    <lineage>
        <taxon>unclassified sequences</taxon>
        <taxon>metagenomes</taxon>
        <taxon>ecological metagenomes</taxon>
    </lineage>
</organism>
<comment type="caution">
    <text evidence="1">The sequence shown here is derived from an EMBL/GenBank/DDBJ whole genome shotgun (WGS) entry which is preliminary data.</text>
</comment>
<dbReference type="AlphaFoldDB" id="X0TEN8"/>
<reference evidence="1" key="1">
    <citation type="journal article" date="2014" name="Front. Microbiol.">
        <title>High frequency of phylogenetically diverse reductive dehalogenase-homologous genes in deep subseafloor sedimentary metagenomes.</title>
        <authorList>
            <person name="Kawai M."/>
            <person name="Futagami T."/>
            <person name="Toyoda A."/>
            <person name="Takaki Y."/>
            <person name="Nishi S."/>
            <person name="Hori S."/>
            <person name="Arai W."/>
            <person name="Tsubouchi T."/>
            <person name="Morono Y."/>
            <person name="Uchiyama I."/>
            <person name="Ito T."/>
            <person name="Fujiyama A."/>
            <person name="Inagaki F."/>
            <person name="Takami H."/>
        </authorList>
    </citation>
    <scope>NUCLEOTIDE SEQUENCE</scope>
    <source>
        <strain evidence="1">Expedition CK06-06</strain>
    </source>
</reference>
<protein>
    <submittedName>
        <fullName evidence="1">Uncharacterized protein</fullName>
    </submittedName>
</protein>
<dbReference type="Gene3D" id="1.25.40.10">
    <property type="entry name" value="Tetratricopeptide repeat domain"/>
    <property type="match status" value="1"/>
</dbReference>
<sequence>FLKKAIRLNPVAPIFYLNNLAFAYAFSGQYEKAIPLWNRAIERNPDYRFAYGGLTYAYQMLGNETKAREAAAEVLRIKPNYSVERDAGKANPFKDADLKKRYIDALRKAGLPD</sequence>
<proteinExistence type="predicted"/>
<feature type="non-terminal residue" evidence="1">
    <location>
        <position position="1"/>
    </location>
</feature>
<dbReference type="PROSITE" id="PS50005">
    <property type="entry name" value="TPR"/>
    <property type="match status" value="1"/>
</dbReference>
<evidence type="ECO:0000313" key="1">
    <source>
        <dbReference type="EMBL" id="GAF91689.1"/>
    </source>
</evidence>
<dbReference type="InterPro" id="IPR011990">
    <property type="entry name" value="TPR-like_helical_dom_sf"/>
</dbReference>
<accession>X0TEN8</accession>
<name>X0TEN8_9ZZZZ</name>